<reference evidence="4" key="1">
    <citation type="journal article" date="2019" name="Int. J. Syst. Evol. Microbiol.">
        <title>The Global Catalogue of Microorganisms (GCM) 10K type strain sequencing project: providing services to taxonomists for standard genome sequencing and annotation.</title>
        <authorList>
            <consortium name="The Broad Institute Genomics Platform"/>
            <consortium name="The Broad Institute Genome Sequencing Center for Infectious Disease"/>
            <person name="Wu L."/>
            <person name="Ma J."/>
        </authorList>
    </citation>
    <scope>NUCLEOTIDE SEQUENCE [LARGE SCALE GENOMIC DNA]</scope>
    <source>
        <strain evidence="4">JCM 3369</strain>
    </source>
</reference>
<dbReference type="InterPro" id="IPR052020">
    <property type="entry name" value="Cyclic_di-GMP/3'3'-cGAMP_PDE"/>
</dbReference>
<dbReference type="RefSeq" id="WP_149890858.1">
    <property type="nucleotide sequence ID" value="NZ_JBHUFA010000001.1"/>
</dbReference>
<comment type="caution">
    <text evidence="3">The sequence shown here is derived from an EMBL/GenBank/DDBJ whole genome shotgun (WGS) entry which is preliminary data.</text>
</comment>
<proteinExistence type="predicted"/>
<dbReference type="SMART" id="SM00448">
    <property type="entry name" value="REC"/>
    <property type="match status" value="1"/>
</dbReference>
<name>A0ABW4JXD3_9HYPH</name>
<sequence length="399" mass="44319">MAKPLKTLVVVDDDPKVLQAFQRLFEGRFTVETFPETEEALRYLKDHPGSAVIVSCLNLPGRGGVGFLKASQPFANMAARILLTADTSIDMVKRAVNDSSIFMLLNKPCSSSEIASAVEAGLAHHEKMVHDRMMLERTLSGSVKLLIDMLGLFHAEAFRRTHIIRPQAVTIARKLGMKRTWELEMAVMFSPLGEALLPKEILARYRGAKSLTDQQRAILASAPGQTRDLLNNIPQLEKVAEAIFYSGRGFDGSGYPEDGPTGKDIPLTARILKLLTDLWYASPENGIDAAAFEALAINKRQYDPELLAIARETLLTDEEATAEEEKISLCYIRALRPGDILVDDVLTEGTLELVLSRGHELTRTTIRRLDHYNHVAGIRQPIRVHRNTRPEMALEPMSA</sequence>
<protein>
    <submittedName>
        <fullName evidence="3">HD domain-containing phosphohydrolase</fullName>
    </submittedName>
</protein>
<organism evidence="3 4">
    <name type="scientific">Roseibium aestuarii</name>
    <dbReference type="NCBI Taxonomy" id="2600299"/>
    <lineage>
        <taxon>Bacteria</taxon>
        <taxon>Pseudomonadati</taxon>
        <taxon>Pseudomonadota</taxon>
        <taxon>Alphaproteobacteria</taxon>
        <taxon>Hyphomicrobiales</taxon>
        <taxon>Stappiaceae</taxon>
        <taxon>Roseibium</taxon>
    </lineage>
</organism>
<dbReference type="Gene3D" id="3.40.50.2300">
    <property type="match status" value="1"/>
</dbReference>
<dbReference type="Pfam" id="PF00072">
    <property type="entry name" value="Response_reg"/>
    <property type="match status" value="1"/>
</dbReference>
<feature type="domain" description="Response regulatory" evidence="2">
    <location>
        <begin position="7"/>
        <end position="122"/>
    </location>
</feature>
<dbReference type="EMBL" id="JBHUFA010000001">
    <property type="protein sequence ID" value="MFD1695406.1"/>
    <property type="molecule type" value="Genomic_DNA"/>
</dbReference>
<gene>
    <name evidence="3" type="ORF">ACFSC7_07745</name>
</gene>
<evidence type="ECO:0000256" key="1">
    <source>
        <dbReference type="PROSITE-ProRule" id="PRU00169"/>
    </source>
</evidence>
<evidence type="ECO:0000259" key="2">
    <source>
        <dbReference type="PROSITE" id="PS50110"/>
    </source>
</evidence>
<accession>A0ABW4JXD3</accession>
<dbReference type="InterPro" id="IPR011006">
    <property type="entry name" value="CheY-like_superfamily"/>
</dbReference>
<evidence type="ECO:0000313" key="3">
    <source>
        <dbReference type="EMBL" id="MFD1695406.1"/>
    </source>
</evidence>
<dbReference type="PANTHER" id="PTHR45228:SF4">
    <property type="entry name" value="LIPOPROTEIN"/>
    <property type="match status" value="1"/>
</dbReference>
<dbReference type="PANTHER" id="PTHR45228">
    <property type="entry name" value="CYCLIC DI-GMP PHOSPHODIESTERASE TM_0186-RELATED"/>
    <property type="match status" value="1"/>
</dbReference>
<dbReference type="Gene3D" id="1.10.3210.10">
    <property type="entry name" value="Hypothetical protein af1432"/>
    <property type="match status" value="1"/>
</dbReference>
<comment type="caution">
    <text evidence="1">Lacks conserved residue(s) required for the propagation of feature annotation.</text>
</comment>
<dbReference type="Proteomes" id="UP001597327">
    <property type="component" value="Unassembled WGS sequence"/>
</dbReference>
<dbReference type="PROSITE" id="PS50110">
    <property type="entry name" value="RESPONSE_REGULATORY"/>
    <property type="match status" value="1"/>
</dbReference>
<dbReference type="InterPro" id="IPR001789">
    <property type="entry name" value="Sig_transdc_resp-reg_receiver"/>
</dbReference>
<evidence type="ECO:0000313" key="4">
    <source>
        <dbReference type="Proteomes" id="UP001597327"/>
    </source>
</evidence>
<keyword evidence="4" id="KW-1185">Reference proteome</keyword>
<dbReference type="SUPFAM" id="SSF52172">
    <property type="entry name" value="CheY-like"/>
    <property type="match status" value="1"/>
</dbReference>
<dbReference type="Pfam" id="PF13487">
    <property type="entry name" value="HD_5"/>
    <property type="match status" value="1"/>
</dbReference>